<organism evidence="13 14">
    <name type="scientific">Stenotrophobium rhamnosiphilum</name>
    <dbReference type="NCBI Taxonomy" id="2029166"/>
    <lineage>
        <taxon>Bacteria</taxon>
        <taxon>Pseudomonadati</taxon>
        <taxon>Pseudomonadota</taxon>
        <taxon>Gammaproteobacteria</taxon>
        <taxon>Nevskiales</taxon>
        <taxon>Nevskiaceae</taxon>
        <taxon>Stenotrophobium</taxon>
    </lineage>
</organism>
<feature type="domain" description="Lumazine-binding" evidence="12">
    <location>
        <begin position="98"/>
        <end position="194"/>
    </location>
</feature>
<keyword evidence="8" id="KW-0808">Transferase</keyword>
<dbReference type="OrthoDB" id="9788537at2"/>
<dbReference type="GO" id="GO:0009231">
    <property type="term" value="P:riboflavin biosynthetic process"/>
    <property type="evidence" value="ECO:0007669"/>
    <property type="project" value="UniProtKB-KW"/>
</dbReference>
<dbReference type="EMBL" id="QANS01000002">
    <property type="protein sequence ID" value="PTU32002.1"/>
    <property type="molecule type" value="Genomic_DNA"/>
</dbReference>
<dbReference type="FunFam" id="2.40.30.20:FF:000004">
    <property type="entry name" value="Riboflavin synthase, alpha subunit"/>
    <property type="match status" value="1"/>
</dbReference>
<evidence type="ECO:0000256" key="8">
    <source>
        <dbReference type="ARBA" id="ARBA00022679"/>
    </source>
</evidence>
<evidence type="ECO:0000313" key="14">
    <source>
        <dbReference type="Proteomes" id="UP000244248"/>
    </source>
</evidence>
<evidence type="ECO:0000256" key="10">
    <source>
        <dbReference type="NCBIfam" id="TIGR00187"/>
    </source>
</evidence>
<accession>A0A2T5MHE3</accession>
<comment type="function">
    <text evidence="2">Catalyzes the dismutation of two molecules of 6,7-dimethyl-8-ribityllumazine, resulting in the formation of riboflavin and 5-amino-6-(D-ribitylamino)uracil.</text>
</comment>
<dbReference type="PIRSF" id="PIRSF000498">
    <property type="entry name" value="Riboflavin_syn_A"/>
    <property type="match status" value="1"/>
</dbReference>
<evidence type="ECO:0000256" key="6">
    <source>
        <dbReference type="ARBA" id="ARBA00013950"/>
    </source>
</evidence>
<feature type="repeat" description="Lumazine-binding" evidence="11">
    <location>
        <begin position="1"/>
        <end position="97"/>
    </location>
</feature>
<feature type="repeat" description="Lumazine-binding" evidence="11">
    <location>
        <begin position="98"/>
        <end position="194"/>
    </location>
</feature>
<dbReference type="InterPro" id="IPR023366">
    <property type="entry name" value="ATP_synth_asu-like_sf"/>
</dbReference>
<evidence type="ECO:0000256" key="4">
    <source>
        <dbReference type="ARBA" id="ARBA00011233"/>
    </source>
</evidence>
<reference evidence="13 14" key="1">
    <citation type="submission" date="2018-04" db="EMBL/GenBank/DDBJ databases">
        <title>Novel species isolated from glacier.</title>
        <authorList>
            <person name="Liu Q."/>
            <person name="Xin Y.-H."/>
        </authorList>
    </citation>
    <scope>NUCLEOTIDE SEQUENCE [LARGE SCALE GENOMIC DNA]</scope>
    <source>
        <strain evidence="13 14">GT1R17</strain>
    </source>
</reference>
<proteinExistence type="predicted"/>
<name>A0A2T5MHE3_9GAMM</name>
<dbReference type="SUPFAM" id="SSF63380">
    <property type="entry name" value="Riboflavin synthase domain-like"/>
    <property type="match status" value="2"/>
</dbReference>
<dbReference type="PANTHER" id="PTHR21098:SF12">
    <property type="entry name" value="RIBOFLAVIN SYNTHASE"/>
    <property type="match status" value="1"/>
</dbReference>
<dbReference type="Gene3D" id="2.40.30.20">
    <property type="match status" value="2"/>
</dbReference>
<keyword evidence="14" id="KW-1185">Reference proteome</keyword>
<evidence type="ECO:0000256" key="9">
    <source>
        <dbReference type="ARBA" id="ARBA00022737"/>
    </source>
</evidence>
<keyword evidence="7" id="KW-0686">Riboflavin biosynthesis</keyword>
<dbReference type="NCBIfam" id="NF009566">
    <property type="entry name" value="PRK13020.1"/>
    <property type="match status" value="1"/>
</dbReference>
<protein>
    <recommendedName>
        <fullName evidence="6 10">Riboflavin synthase</fullName>
        <ecNumber evidence="5 10">2.5.1.9</ecNumber>
    </recommendedName>
</protein>
<dbReference type="Proteomes" id="UP000244248">
    <property type="component" value="Unassembled WGS sequence"/>
</dbReference>
<dbReference type="InterPro" id="IPR017938">
    <property type="entry name" value="Riboflavin_synthase-like_b-brl"/>
</dbReference>
<dbReference type="Pfam" id="PF00677">
    <property type="entry name" value="Lum_binding"/>
    <property type="match status" value="2"/>
</dbReference>
<dbReference type="RefSeq" id="WP_107939193.1">
    <property type="nucleotide sequence ID" value="NZ_QANS01000002.1"/>
</dbReference>
<dbReference type="PROSITE" id="PS51177">
    <property type="entry name" value="LUMAZINE_BIND"/>
    <property type="match status" value="2"/>
</dbReference>
<dbReference type="AlphaFoldDB" id="A0A2T5MHE3"/>
<dbReference type="CDD" id="cd00402">
    <property type="entry name" value="Riboflavin_synthase_like"/>
    <property type="match status" value="1"/>
</dbReference>
<evidence type="ECO:0000256" key="2">
    <source>
        <dbReference type="ARBA" id="ARBA00002803"/>
    </source>
</evidence>
<dbReference type="EC" id="2.5.1.9" evidence="5 10"/>
<dbReference type="InterPro" id="IPR001783">
    <property type="entry name" value="Lumazine-bd"/>
</dbReference>
<comment type="caution">
    <text evidence="13">The sequence shown here is derived from an EMBL/GenBank/DDBJ whole genome shotgun (WGS) entry which is preliminary data.</text>
</comment>
<comment type="pathway">
    <text evidence="3">Cofactor biosynthesis; riboflavin biosynthesis; riboflavin from 2-hydroxy-3-oxobutyl phosphate and 5-amino-6-(D-ribitylamino)uracil: step 2/2.</text>
</comment>
<evidence type="ECO:0000256" key="11">
    <source>
        <dbReference type="PROSITE-ProRule" id="PRU00524"/>
    </source>
</evidence>
<sequence>MFTGIIESMGSIAEAKIVGGDSRMLIKAPVGYLDGAQLGDSIAVNGVCLTAVEFRESGFVADLSAETLNGTTAATWVVGQVVNLERALTPSKPLGGHMVSGHVDGVGHLLEKRDDARSWRLEFEAPAPLARYIAQKGSICIDGISLTVNEVSGRRFGVNIIPHTMSHTALGQLQVGGAVNLEVDLVARYLERLLTAREEQ</sequence>
<evidence type="ECO:0000256" key="5">
    <source>
        <dbReference type="ARBA" id="ARBA00012827"/>
    </source>
</evidence>
<dbReference type="NCBIfam" id="NF006767">
    <property type="entry name" value="PRK09289.1"/>
    <property type="match status" value="1"/>
</dbReference>
<dbReference type="GO" id="GO:0004746">
    <property type="term" value="F:riboflavin synthase activity"/>
    <property type="evidence" value="ECO:0007669"/>
    <property type="project" value="UniProtKB-UniRule"/>
</dbReference>
<comment type="subunit">
    <text evidence="4">Homotrimer.</text>
</comment>
<gene>
    <name evidence="13" type="ORF">CJD38_04805</name>
</gene>
<dbReference type="PANTHER" id="PTHR21098">
    <property type="entry name" value="RIBOFLAVIN SYNTHASE ALPHA CHAIN"/>
    <property type="match status" value="1"/>
</dbReference>
<dbReference type="NCBIfam" id="TIGR00187">
    <property type="entry name" value="ribE"/>
    <property type="match status" value="1"/>
</dbReference>
<keyword evidence="9" id="KW-0677">Repeat</keyword>
<evidence type="ECO:0000313" key="13">
    <source>
        <dbReference type="EMBL" id="PTU32002.1"/>
    </source>
</evidence>
<evidence type="ECO:0000259" key="12">
    <source>
        <dbReference type="PROSITE" id="PS51177"/>
    </source>
</evidence>
<dbReference type="FunFam" id="2.40.30.20:FF:000003">
    <property type="entry name" value="Riboflavin synthase, alpha subunit"/>
    <property type="match status" value="1"/>
</dbReference>
<evidence type="ECO:0000256" key="1">
    <source>
        <dbReference type="ARBA" id="ARBA00000968"/>
    </source>
</evidence>
<evidence type="ECO:0000256" key="7">
    <source>
        <dbReference type="ARBA" id="ARBA00022619"/>
    </source>
</evidence>
<comment type="catalytic activity">
    <reaction evidence="1">
        <text>2 6,7-dimethyl-8-(1-D-ribityl)lumazine + H(+) = 5-amino-6-(D-ribitylamino)uracil + riboflavin</text>
        <dbReference type="Rhea" id="RHEA:20772"/>
        <dbReference type="ChEBI" id="CHEBI:15378"/>
        <dbReference type="ChEBI" id="CHEBI:15934"/>
        <dbReference type="ChEBI" id="CHEBI:57986"/>
        <dbReference type="ChEBI" id="CHEBI:58201"/>
        <dbReference type="EC" id="2.5.1.9"/>
    </reaction>
</comment>
<evidence type="ECO:0000256" key="3">
    <source>
        <dbReference type="ARBA" id="ARBA00004887"/>
    </source>
</evidence>
<feature type="domain" description="Lumazine-binding" evidence="12">
    <location>
        <begin position="1"/>
        <end position="97"/>
    </location>
</feature>
<dbReference type="InterPro" id="IPR026017">
    <property type="entry name" value="Lumazine-bd_dom"/>
</dbReference>